<gene>
    <name evidence="7" type="ORF">IFM89_039360</name>
</gene>
<keyword evidence="5" id="KW-0175">Coiled coil</keyword>
<dbReference type="GO" id="GO:0006338">
    <property type="term" value="P:chromatin remodeling"/>
    <property type="evidence" value="ECO:0007669"/>
    <property type="project" value="TreeGrafter"/>
</dbReference>
<dbReference type="GO" id="GO:0003677">
    <property type="term" value="F:DNA binding"/>
    <property type="evidence" value="ECO:0007669"/>
    <property type="project" value="UniProtKB-KW"/>
</dbReference>
<proteinExistence type="predicted"/>
<feature type="region of interest" description="Disordered" evidence="6">
    <location>
        <begin position="357"/>
        <end position="393"/>
    </location>
</feature>
<feature type="compositionally biased region" description="Basic and acidic residues" evidence="6">
    <location>
        <begin position="309"/>
        <end position="336"/>
    </location>
</feature>
<keyword evidence="4" id="KW-0067">ATP-binding</keyword>
<evidence type="ECO:0000313" key="7">
    <source>
        <dbReference type="EMBL" id="KAF9604006.1"/>
    </source>
</evidence>
<evidence type="ECO:0000256" key="5">
    <source>
        <dbReference type="SAM" id="Coils"/>
    </source>
</evidence>
<keyword evidence="3" id="KW-0347">Helicase</keyword>
<evidence type="ECO:0000256" key="3">
    <source>
        <dbReference type="ARBA" id="ARBA00022806"/>
    </source>
</evidence>
<keyword evidence="8" id="KW-1185">Reference proteome</keyword>
<dbReference type="GO" id="GO:0005524">
    <property type="term" value="F:ATP binding"/>
    <property type="evidence" value="ECO:0007669"/>
    <property type="project" value="UniProtKB-KW"/>
</dbReference>
<dbReference type="EMBL" id="JADFTS010000006">
    <property type="protein sequence ID" value="KAF9604006.1"/>
    <property type="molecule type" value="Genomic_DNA"/>
</dbReference>
<evidence type="ECO:0000313" key="8">
    <source>
        <dbReference type="Proteomes" id="UP000631114"/>
    </source>
</evidence>
<evidence type="ECO:0000256" key="2">
    <source>
        <dbReference type="ARBA" id="ARBA00022741"/>
    </source>
</evidence>
<feature type="region of interest" description="Disordered" evidence="6">
    <location>
        <begin position="297"/>
        <end position="343"/>
    </location>
</feature>
<protein>
    <submittedName>
        <fullName evidence="7">Uncharacterized protein</fullName>
    </submittedName>
</protein>
<sequence>MIWLYRAEITILISLKNLTQWNYSQVTKKYQPRVCRRRRTLAMGLDILLSNADVEAALKHAEDEADYMALKKVEQEEAVDNQEFTDEAIVRLEDDEFGNEDDMKFDEKISGDQSGWITVVDKDVGTSLNGSDQNGGKTLTLSKEDDCDMLADVKQLAAAAAAAGQASSSFDYQLRPIDRYAMRFLDLWDPVIDRSAIDSQISFEEREWELDRIEKFKEDMEADIDDDEEPLVYERWDAEFATKAYKDEVEALAQRQLLEDLEYEAREAEEAAKGNSESASPYFSDLVSLGEVYKFSNEGDTNRAKPKSKKESQENKVQVSEERRSSIERRAAHEDPPSETMSIDYDDMYSEMADYSDSVLSHSPVQKKTKRRFTKKNFTGKTPKEPRKPVNRSKMGGKVYITVMPVKRILVIKPEKLKKKGNIWSRDCNASPDSWMSQEDVILCAVVHEYGSNWSLVSDILYGMTAGGFTVEGFTTLSIVVRGSGSFFQRYVLSTVENPNNEKAGNAGPGKTIFKVTEDSVRTLLDVASELPDNELLLQKHFTAVMSSVWRARSRVDRWQSVSSSLQNNYFRKSIQPPRKIQFCSFRSKQQVSFCCSHDVNTKEQDAVFPPRQNTKEALTEVDKLEVTLELLADKEDFGTPLPSTVNLSIFGSDPPLPTNSNGGVLLLDSSWNAAENRFRVASNACFDGQSLDWASSAFSSGDFIRSRSVSKQQSLGKNKAPMSDPVKSSKIKLLRIGTQPSEEQHPICKLTFPSPKQLGPTDAIVKFDRSLLNGLVLGGTDDKGSSKHHERMSEGFMRIWIF</sequence>
<reference evidence="7 8" key="1">
    <citation type="submission" date="2020-10" db="EMBL/GenBank/DDBJ databases">
        <title>The Coptis chinensis genome and diversification of protoberbering-type alkaloids.</title>
        <authorList>
            <person name="Wang B."/>
            <person name="Shu S."/>
            <person name="Song C."/>
            <person name="Liu Y."/>
        </authorList>
    </citation>
    <scope>NUCLEOTIDE SEQUENCE [LARGE SCALE GENOMIC DNA]</scope>
    <source>
        <strain evidence="7">HL-2020</strain>
        <tissue evidence="7">Leaf</tissue>
    </source>
</reference>
<dbReference type="GO" id="GO:0004386">
    <property type="term" value="F:helicase activity"/>
    <property type="evidence" value="ECO:0007669"/>
    <property type="project" value="UniProtKB-KW"/>
</dbReference>
<accession>A0A835HQN1</accession>
<dbReference type="OrthoDB" id="372624at2759"/>
<dbReference type="GO" id="GO:0042393">
    <property type="term" value="F:histone binding"/>
    <property type="evidence" value="ECO:0007669"/>
    <property type="project" value="TreeGrafter"/>
</dbReference>
<dbReference type="GO" id="GO:0016887">
    <property type="term" value="F:ATP hydrolysis activity"/>
    <property type="evidence" value="ECO:0007669"/>
    <property type="project" value="TreeGrafter"/>
</dbReference>
<dbReference type="GO" id="GO:0000812">
    <property type="term" value="C:Swr1 complex"/>
    <property type="evidence" value="ECO:0007669"/>
    <property type="project" value="TreeGrafter"/>
</dbReference>
<feature type="coiled-coil region" evidence="5">
    <location>
        <begin position="251"/>
        <end position="278"/>
    </location>
</feature>
<keyword evidence="2" id="KW-0547">Nucleotide-binding</keyword>
<feature type="compositionally biased region" description="Basic residues" evidence="6">
    <location>
        <begin position="365"/>
        <end position="375"/>
    </location>
</feature>
<evidence type="ECO:0000256" key="6">
    <source>
        <dbReference type="SAM" id="MobiDB-lite"/>
    </source>
</evidence>
<dbReference type="PANTHER" id="PTHR45685:SF1">
    <property type="entry name" value="HELICASE SRCAP"/>
    <property type="match status" value="1"/>
</dbReference>
<comment type="subcellular location">
    <subcellularLocation>
        <location evidence="1">Nucleus</location>
    </subcellularLocation>
</comment>
<dbReference type="AlphaFoldDB" id="A0A835HQN1"/>
<keyword evidence="3" id="KW-0378">Hydrolase</keyword>
<evidence type="ECO:0000256" key="4">
    <source>
        <dbReference type="ARBA" id="ARBA00022840"/>
    </source>
</evidence>
<dbReference type="Proteomes" id="UP000631114">
    <property type="component" value="Unassembled WGS sequence"/>
</dbReference>
<name>A0A835HQN1_9MAGN</name>
<dbReference type="InterPro" id="IPR050520">
    <property type="entry name" value="INO80/SWR1_helicase"/>
</dbReference>
<dbReference type="PANTHER" id="PTHR45685">
    <property type="entry name" value="HELICASE SRCAP-RELATED"/>
    <property type="match status" value="1"/>
</dbReference>
<evidence type="ECO:0000256" key="1">
    <source>
        <dbReference type="ARBA" id="ARBA00004123"/>
    </source>
</evidence>
<comment type="caution">
    <text evidence="7">The sequence shown here is derived from an EMBL/GenBank/DDBJ whole genome shotgun (WGS) entry which is preliminary data.</text>
</comment>
<organism evidence="7 8">
    <name type="scientific">Coptis chinensis</name>
    <dbReference type="NCBI Taxonomy" id="261450"/>
    <lineage>
        <taxon>Eukaryota</taxon>
        <taxon>Viridiplantae</taxon>
        <taxon>Streptophyta</taxon>
        <taxon>Embryophyta</taxon>
        <taxon>Tracheophyta</taxon>
        <taxon>Spermatophyta</taxon>
        <taxon>Magnoliopsida</taxon>
        <taxon>Ranunculales</taxon>
        <taxon>Ranunculaceae</taxon>
        <taxon>Coptidoideae</taxon>
        <taxon>Coptis</taxon>
    </lineage>
</organism>